<feature type="domain" description="TonB-dependent receptor-like beta-barrel" evidence="11">
    <location>
        <begin position="353"/>
        <end position="966"/>
    </location>
</feature>
<feature type="signal peptide" evidence="10">
    <location>
        <begin position="1"/>
        <end position="21"/>
    </location>
</feature>
<dbReference type="SUPFAM" id="SSF56935">
    <property type="entry name" value="Porins"/>
    <property type="match status" value="1"/>
</dbReference>
<evidence type="ECO:0000256" key="4">
    <source>
        <dbReference type="ARBA" id="ARBA00022692"/>
    </source>
</evidence>
<dbReference type="InterPro" id="IPR039426">
    <property type="entry name" value="TonB-dep_rcpt-like"/>
</dbReference>
<evidence type="ECO:0000313" key="14">
    <source>
        <dbReference type="Proteomes" id="UP000244090"/>
    </source>
</evidence>
<comment type="subcellular location">
    <subcellularLocation>
        <location evidence="1 8">Cell outer membrane</location>
        <topology evidence="1 8">Multi-pass membrane protein</topology>
    </subcellularLocation>
</comment>
<dbReference type="PROSITE" id="PS52016">
    <property type="entry name" value="TONB_DEPENDENT_REC_3"/>
    <property type="match status" value="1"/>
</dbReference>
<keyword evidence="6 8" id="KW-0472">Membrane</keyword>
<dbReference type="InterPro" id="IPR012910">
    <property type="entry name" value="Plug_dom"/>
</dbReference>
<dbReference type="InterPro" id="IPR036942">
    <property type="entry name" value="Beta-barrel_TonB_sf"/>
</dbReference>
<keyword evidence="3 8" id="KW-1134">Transmembrane beta strand</keyword>
<keyword evidence="7 8" id="KW-0998">Cell outer membrane</keyword>
<keyword evidence="5 9" id="KW-0798">TonB box</keyword>
<evidence type="ECO:0000256" key="2">
    <source>
        <dbReference type="ARBA" id="ARBA00022448"/>
    </source>
</evidence>
<keyword evidence="14" id="KW-1185">Reference proteome</keyword>
<feature type="chain" id="PRO_5015524771" evidence="10">
    <location>
        <begin position="22"/>
        <end position="1008"/>
    </location>
</feature>
<dbReference type="Gene3D" id="2.60.40.1120">
    <property type="entry name" value="Carboxypeptidase-like, regulatory domain"/>
    <property type="match status" value="1"/>
</dbReference>
<dbReference type="InterPro" id="IPR000531">
    <property type="entry name" value="Beta-barrel_TonB"/>
</dbReference>
<evidence type="ECO:0000259" key="11">
    <source>
        <dbReference type="Pfam" id="PF00593"/>
    </source>
</evidence>
<dbReference type="EMBL" id="QBKT01000008">
    <property type="protein sequence ID" value="PTX59698.1"/>
    <property type="molecule type" value="Genomic_DNA"/>
</dbReference>
<dbReference type="InterPro" id="IPR023996">
    <property type="entry name" value="TonB-dep_OMP_SusC/RagA"/>
</dbReference>
<dbReference type="AlphaFoldDB" id="A0A2T6BUC9"/>
<sequence>MNNQLKILFFAIILFSQSIIAQNSISGKVTDSNGDVLPGVTVQIKGTDTGQITNFDGEYAITIPSNDAVLVFSYLGMKTKEILYTGQTVLNVVLEDELNRLNEIVVIGYGAVKKRDVTGSVSSVKDSLIKVSKTPNLFDAIQGRIAGVNIVSTSGEPGAGVNFNIRGSNSVFGSGSPLFVIDGVQIDIEPNEVANAGVGATANLDPLATINPLDIESIEVLKDASATAIYGSRGANGVVIITTKGGKKGELTFSYTGSIGFQEAANTIDVITPEEYLIYRELRDPGNSFTNVNGAPRDFSNIPSRNWQDEVLRTAPVHNHFISASGGTENTQYSASAGFLEQKGLIIENDYSKYNFRINATHNQSDRLKFGFNLNTAFTETNGVANSGSGGDEFNGVVQFLVIANPWELLDLTQEEEAAQEFLSPLSLIEEGEKIVRFSRTIGSFYTEYKLSNHLRVRSQIGANFTGSKMQEFHSSDSRFGWRWGGRAVIRQTETSSYNFTNTIRYTRTFNKKHWFNVLGGVEFYRYSRESFFNDIIGFENQELGFNDISIGQTFKDYGSDRLISKRMSYFSRINYTLKGKYLFTFNFRADGSDRFGANNRWGYFPGGAFAWRASREKFLKNIKEINDLKFRVSYGQTGNERIPPFTYLARVDNTFYSSNDALNFGASPGSLGNPDLQWETTTQFNIGFDLGLFNDRLNVTFDYYNKLTTDMLLNVPIAAQSGFNQQFQNIGSVENKGLEFSVSSVNINTPDFRWTTDFNISTNVNTVKDLGSVQFIPTTVPSGWITNPGRVIVGEPIGTMYGYVFEGIHQEGNAEGAVPGTMKYKDLNGDGVIDDENDRTIIGDSNPKHVGGINNSFTYKNFNFSFFWQWSYGNDVFNAALLRTNGFQPFMNITRDYYENAWTPENQSNVAPAFGQIEPVASSYYVEDASFLRLKTVNLSYDFPRKMFQGSQISGLRLFISANNLLTFTKYTGFDPEVSSNNPLIRGFERFSYPRARTIIMGLNLNF</sequence>
<evidence type="ECO:0000256" key="8">
    <source>
        <dbReference type="PROSITE-ProRule" id="PRU01360"/>
    </source>
</evidence>
<dbReference type="InterPro" id="IPR023997">
    <property type="entry name" value="TonB-dep_OMP_SusC/RagA_CS"/>
</dbReference>
<comment type="caution">
    <text evidence="13">The sequence shown here is derived from an EMBL/GenBank/DDBJ whole genome shotgun (WGS) entry which is preliminary data.</text>
</comment>
<evidence type="ECO:0000256" key="3">
    <source>
        <dbReference type="ARBA" id="ARBA00022452"/>
    </source>
</evidence>
<dbReference type="OrthoDB" id="9768177at2"/>
<proteinExistence type="inferred from homology"/>
<dbReference type="Pfam" id="PF07715">
    <property type="entry name" value="Plug"/>
    <property type="match status" value="1"/>
</dbReference>
<evidence type="ECO:0000256" key="5">
    <source>
        <dbReference type="ARBA" id="ARBA00023077"/>
    </source>
</evidence>
<dbReference type="RefSeq" id="WP_108115859.1">
    <property type="nucleotide sequence ID" value="NZ_QBKT01000008.1"/>
</dbReference>
<evidence type="ECO:0000256" key="7">
    <source>
        <dbReference type="ARBA" id="ARBA00023237"/>
    </source>
</evidence>
<dbReference type="Gene3D" id="2.170.130.10">
    <property type="entry name" value="TonB-dependent receptor, plug domain"/>
    <property type="match status" value="1"/>
</dbReference>
<dbReference type="Gene3D" id="2.40.170.20">
    <property type="entry name" value="TonB-dependent receptor, beta-barrel domain"/>
    <property type="match status" value="1"/>
</dbReference>
<evidence type="ECO:0000256" key="10">
    <source>
        <dbReference type="SAM" id="SignalP"/>
    </source>
</evidence>
<comment type="similarity">
    <text evidence="8 9">Belongs to the TonB-dependent receptor family.</text>
</comment>
<keyword evidence="10" id="KW-0732">Signal</keyword>
<evidence type="ECO:0000256" key="1">
    <source>
        <dbReference type="ARBA" id="ARBA00004571"/>
    </source>
</evidence>
<keyword evidence="2 8" id="KW-0813">Transport</keyword>
<evidence type="ECO:0000259" key="12">
    <source>
        <dbReference type="Pfam" id="PF07715"/>
    </source>
</evidence>
<gene>
    <name evidence="13" type="ORF">C8N46_1088</name>
</gene>
<accession>A0A2T6BUC9</accession>
<organism evidence="13 14">
    <name type="scientific">Kordia periserrulae</name>
    <dbReference type="NCBI Taxonomy" id="701523"/>
    <lineage>
        <taxon>Bacteria</taxon>
        <taxon>Pseudomonadati</taxon>
        <taxon>Bacteroidota</taxon>
        <taxon>Flavobacteriia</taxon>
        <taxon>Flavobacteriales</taxon>
        <taxon>Flavobacteriaceae</taxon>
        <taxon>Kordia</taxon>
    </lineage>
</organism>
<dbReference type="InterPro" id="IPR008969">
    <property type="entry name" value="CarboxyPept-like_regulatory"/>
</dbReference>
<dbReference type="Pfam" id="PF13715">
    <property type="entry name" value="CarbopepD_reg_2"/>
    <property type="match status" value="1"/>
</dbReference>
<evidence type="ECO:0000256" key="9">
    <source>
        <dbReference type="RuleBase" id="RU003357"/>
    </source>
</evidence>
<evidence type="ECO:0000313" key="13">
    <source>
        <dbReference type="EMBL" id="PTX59698.1"/>
    </source>
</evidence>
<keyword evidence="4 8" id="KW-0812">Transmembrane</keyword>
<dbReference type="GO" id="GO:0009279">
    <property type="term" value="C:cell outer membrane"/>
    <property type="evidence" value="ECO:0007669"/>
    <property type="project" value="UniProtKB-SubCell"/>
</dbReference>
<feature type="domain" description="TonB-dependent receptor plug" evidence="12">
    <location>
        <begin position="113"/>
        <end position="238"/>
    </location>
</feature>
<dbReference type="Pfam" id="PF00593">
    <property type="entry name" value="TonB_dep_Rec_b-barrel"/>
    <property type="match status" value="1"/>
</dbReference>
<dbReference type="SUPFAM" id="SSF49464">
    <property type="entry name" value="Carboxypeptidase regulatory domain-like"/>
    <property type="match status" value="1"/>
</dbReference>
<protein>
    <submittedName>
        <fullName evidence="13">TonB-linked SusC/RagA family outer membrane protein</fullName>
    </submittedName>
</protein>
<dbReference type="NCBIfam" id="TIGR04056">
    <property type="entry name" value="OMP_RagA_SusC"/>
    <property type="match status" value="1"/>
</dbReference>
<reference evidence="13 14" key="1">
    <citation type="submission" date="2018-04" db="EMBL/GenBank/DDBJ databases">
        <title>Genomic Encyclopedia of Archaeal and Bacterial Type Strains, Phase II (KMG-II): from individual species to whole genera.</title>
        <authorList>
            <person name="Goeker M."/>
        </authorList>
    </citation>
    <scope>NUCLEOTIDE SEQUENCE [LARGE SCALE GENOMIC DNA]</scope>
    <source>
        <strain evidence="13 14">DSM 25731</strain>
    </source>
</reference>
<name>A0A2T6BUC9_9FLAO</name>
<evidence type="ECO:0000256" key="6">
    <source>
        <dbReference type="ARBA" id="ARBA00023136"/>
    </source>
</evidence>
<dbReference type="NCBIfam" id="TIGR04057">
    <property type="entry name" value="SusC_RagA_signa"/>
    <property type="match status" value="1"/>
</dbReference>
<dbReference type="Proteomes" id="UP000244090">
    <property type="component" value="Unassembled WGS sequence"/>
</dbReference>
<dbReference type="InterPro" id="IPR037066">
    <property type="entry name" value="Plug_dom_sf"/>
</dbReference>